<name>A0AAE3JD55_9FIRM</name>
<dbReference type="InterPro" id="IPR032675">
    <property type="entry name" value="LRR_dom_sf"/>
</dbReference>
<keyword evidence="4" id="KW-1185">Reference proteome</keyword>
<dbReference type="Gene3D" id="3.80.10.10">
    <property type="entry name" value="Ribonuclease Inhibitor"/>
    <property type="match status" value="1"/>
</dbReference>
<sequence length="238" mass="26150">MSKMNKKLPALFLALVLVLGMTACGGKATDGTTGSTDNTVTAEEEDHKTQNTKVDPNSPITEEMLRNHAVAPAEDFTYDVEDDGIKIRSYTGSDTVVVIPEEIEGKPVTGFYDYVFANNNPVRAVLIPESVKELEEVFTNNESVELVICEGVTVFRGLTFGNCSNLRQVILGENVQELVGIGTFTNCCRLMELHFTDALTSIDDEENFYGCDNLTIYGPADSYIESFAKEYGIPFVVE</sequence>
<proteinExistence type="predicted"/>
<protein>
    <submittedName>
        <fullName evidence="3">Leucine-rich repeat domain-containing protein</fullName>
    </submittedName>
</protein>
<comment type="caution">
    <text evidence="3">The sequence shown here is derived from an EMBL/GenBank/DDBJ whole genome shotgun (WGS) entry which is preliminary data.</text>
</comment>
<dbReference type="AlphaFoldDB" id="A0AAE3JD55"/>
<evidence type="ECO:0000256" key="1">
    <source>
        <dbReference type="SAM" id="MobiDB-lite"/>
    </source>
</evidence>
<organism evidence="3 4">
    <name type="scientific">Hominifimenecus microfluidus</name>
    <dbReference type="NCBI Taxonomy" id="2885348"/>
    <lineage>
        <taxon>Bacteria</taxon>
        <taxon>Bacillati</taxon>
        <taxon>Bacillota</taxon>
        <taxon>Clostridia</taxon>
        <taxon>Lachnospirales</taxon>
        <taxon>Lachnospiraceae</taxon>
        <taxon>Hominifimenecus</taxon>
    </lineage>
</organism>
<dbReference type="PROSITE" id="PS51257">
    <property type="entry name" value="PROKAR_LIPOPROTEIN"/>
    <property type="match status" value="1"/>
</dbReference>
<reference evidence="3" key="1">
    <citation type="submission" date="2021-10" db="EMBL/GenBank/DDBJ databases">
        <title>Anaerobic single-cell dispensing facilitates the cultivation of human gut bacteria.</title>
        <authorList>
            <person name="Afrizal A."/>
        </authorList>
    </citation>
    <scope>NUCLEOTIDE SEQUENCE</scope>
    <source>
        <strain evidence="3">CLA-AA-H215</strain>
    </source>
</reference>
<dbReference type="RefSeq" id="WP_118771072.1">
    <property type="nucleotide sequence ID" value="NZ_JAJEQR010000002.1"/>
</dbReference>
<feature type="signal peptide" evidence="2">
    <location>
        <begin position="1"/>
        <end position="28"/>
    </location>
</feature>
<dbReference type="Proteomes" id="UP001198182">
    <property type="component" value="Unassembled WGS sequence"/>
</dbReference>
<feature type="region of interest" description="Disordered" evidence="1">
    <location>
        <begin position="27"/>
        <end position="59"/>
    </location>
</feature>
<evidence type="ECO:0000256" key="2">
    <source>
        <dbReference type="SAM" id="SignalP"/>
    </source>
</evidence>
<dbReference type="InterPro" id="IPR026906">
    <property type="entry name" value="LRR_5"/>
</dbReference>
<dbReference type="EMBL" id="JAJEQR010000002">
    <property type="protein sequence ID" value="MCC2229539.1"/>
    <property type="molecule type" value="Genomic_DNA"/>
</dbReference>
<feature type="compositionally biased region" description="Polar residues" evidence="1">
    <location>
        <begin position="30"/>
        <end position="41"/>
    </location>
</feature>
<evidence type="ECO:0000313" key="3">
    <source>
        <dbReference type="EMBL" id="MCC2229539.1"/>
    </source>
</evidence>
<keyword evidence="2" id="KW-0732">Signal</keyword>
<evidence type="ECO:0000313" key="4">
    <source>
        <dbReference type="Proteomes" id="UP001198182"/>
    </source>
</evidence>
<feature type="chain" id="PRO_5042205701" evidence="2">
    <location>
        <begin position="29"/>
        <end position="238"/>
    </location>
</feature>
<gene>
    <name evidence="3" type="ORF">LKD81_00800</name>
</gene>
<dbReference type="Pfam" id="PF13306">
    <property type="entry name" value="LRR_5"/>
    <property type="match status" value="1"/>
</dbReference>
<dbReference type="SUPFAM" id="SSF52058">
    <property type="entry name" value="L domain-like"/>
    <property type="match status" value="1"/>
</dbReference>
<accession>A0AAE3JD55</accession>